<gene>
    <name evidence="10" type="primary">ORF1</name>
    <name evidence="10" type="synonym">ORF2</name>
</gene>
<evidence type="ECO:0000256" key="1">
    <source>
        <dbReference type="ARBA" id="ARBA00012494"/>
    </source>
</evidence>
<dbReference type="InterPro" id="IPR007094">
    <property type="entry name" value="RNA-dir_pol_PSvirus"/>
</dbReference>
<proteinExistence type="predicted"/>
<evidence type="ECO:0000256" key="5">
    <source>
        <dbReference type="ARBA" id="ARBA00022741"/>
    </source>
</evidence>
<reference evidence="10" key="1">
    <citation type="journal article" date="2017" name="Arch. Virol.">
        <title>Molecular characterization of a novel luteovirus infecting apple by next-generation sequencing.</title>
        <authorList>
            <person name="Shen P."/>
            <person name="Tian X."/>
            <person name="Zhang S."/>
            <person name="Ren F."/>
            <person name="Li P."/>
            <person name="Yu Y.Q."/>
            <person name="Li R."/>
            <person name="Zhou C."/>
            <person name="Cao M."/>
        </authorList>
    </citation>
    <scope>NUCLEOTIDE SEQUENCE [LARGE SCALE GENOMIC DNA]</scope>
    <source>
        <strain evidence="10">A68</strain>
    </source>
</reference>
<dbReference type="EMBL" id="MF580384">
    <property type="protein sequence ID" value="ATY36300.1"/>
    <property type="molecule type" value="Genomic_RNA"/>
</dbReference>
<keyword evidence="2 8" id="KW-0696">RNA-directed RNA polymerase</keyword>
<dbReference type="InterPro" id="IPR043502">
    <property type="entry name" value="DNA/RNA_pol_sf"/>
</dbReference>
<dbReference type="Proteomes" id="UP000290655">
    <property type="component" value="Segment"/>
</dbReference>
<sequence>MFFDELITASIKVVRDFIAYIYNNLKNVYKRFKMWLWELQGKFSQHDAFADMCYGYMDDVEEFEWELQTQLDNAETQMLLAEKHLQAMLKAPKITGWPTPTRPAGAIPAVPVKTRTLRELADEVRARQGIDTGGHATMDVPSPSAIPLPDLSDEDLRFILSDTIETDPEHVVVFPPGYEEKEPRVLELPSSPKEHIIQEPIATLGQAYTPEDIEKARAEFARARLDYTVCLEETLDAYEAEKGDGYFGRFFNTVAHRMAYIKKCKARRAKTDLLAHKISNRVRSAPSVAEFHSLCNVVEEPTGEYKNIHKDEGENLREEVMKVVRYIKPDKVREAQQYIRHYVRAKNNRLSADEVSSATINRYVQQFAEDNKLSLSSTHLLIRAALTMVPVITKEDMMTAMVIHGPAARKARSDLSTLEGGDFLGGLLTAAGFESPFSILGLSAIVIRDGARPRKISSKINFLSDLSLGLSYQVPNPSLHNALVAVERRVFTVGKGQDIVLPPRARREVFDKLNYFRDFVVKNVGYCKTHSPMSLAQTYKSGKRLQYIHAVLQLRRKPICRQDANVTAFLKMEKHLMCKDIAPRLICPRSKRYNVELGRRLKFSEKKFMHAIDNIFQSPTVLSGYDNFKQGEIIARKWAKFQSPVAIGVDASRFDQHVGEQALRWEHSIYNGVFGDPQLREILDWQVLNKVSLFVEDKMLRFKVRGHRMSGDINTSMGNKLIMCGMMHNYFRELGVKAELCNNGDDCVIICEREDEHLFSGLGKWFLEYGFSMAIEKPVYHLEQLEFCQSKPVCVNGRYRMVRKCESMAKDAHSMLSMRNKEDVKSFMSATGQCGMILNSGVPVLDSFHKCLYRCSGFKKVSEGYIEKVISYGTDERLQGRRTRVEEPVTLENRLSYWHAFGVDPQTQVLVERYLDNLQVGIEPLGVKILTPLLDRILLSIPDYPVPRLRQ</sequence>
<dbReference type="Pfam" id="PF08467">
    <property type="entry name" value="Luteo_P1-P2"/>
    <property type="match status" value="2"/>
</dbReference>
<keyword evidence="6" id="KW-0688">Ribosomal frameshifting</keyword>
<dbReference type="Pfam" id="PF00998">
    <property type="entry name" value="RdRP_3"/>
    <property type="match status" value="1"/>
</dbReference>
<evidence type="ECO:0000256" key="2">
    <source>
        <dbReference type="ARBA" id="ARBA00022484"/>
    </source>
</evidence>
<comment type="catalytic activity">
    <reaction evidence="8">
        <text>RNA(n) + a ribonucleoside 5'-triphosphate = RNA(n+1) + diphosphate</text>
        <dbReference type="Rhea" id="RHEA:21248"/>
        <dbReference type="Rhea" id="RHEA-COMP:14527"/>
        <dbReference type="Rhea" id="RHEA-COMP:17342"/>
        <dbReference type="ChEBI" id="CHEBI:33019"/>
        <dbReference type="ChEBI" id="CHEBI:61557"/>
        <dbReference type="ChEBI" id="CHEBI:140395"/>
        <dbReference type="EC" id="2.7.7.48"/>
    </reaction>
</comment>
<evidence type="ECO:0000256" key="8">
    <source>
        <dbReference type="RuleBase" id="RU363062"/>
    </source>
</evidence>
<keyword evidence="3 8" id="KW-0808">Transferase</keyword>
<dbReference type="GO" id="GO:0003723">
    <property type="term" value="F:RNA binding"/>
    <property type="evidence" value="ECO:0007669"/>
    <property type="project" value="InterPro"/>
</dbReference>
<accession>A0A2H4QXD3</accession>
<dbReference type="GO" id="GO:0000166">
    <property type="term" value="F:nucleotide binding"/>
    <property type="evidence" value="ECO:0007669"/>
    <property type="project" value="UniProtKB-KW"/>
</dbReference>
<keyword evidence="11" id="KW-1185">Reference proteome</keyword>
<evidence type="ECO:0000256" key="7">
    <source>
        <dbReference type="ARBA" id="ARBA00022953"/>
    </source>
</evidence>
<dbReference type="GO" id="GO:0039694">
    <property type="term" value="P:viral RNA genome replication"/>
    <property type="evidence" value="ECO:0007669"/>
    <property type="project" value="InterPro"/>
</dbReference>
<evidence type="ECO:0000313" key="11">
    <source>
        <dbReference type="Proteomes" id="UP000290655"/>
    </source>
</evidence>
<dbReference type="PROSITE" id="PS50507">
    <property type="entry name" value="RDRP_SSRNA_POS"/>
    <property type="match status" value="1"/>
</dbReference>
<keyword evidence="5 8" id="KW-0547">Nucleotide-binding</keyword>
<dbReference type="SUPFAM" id="SSF56672">
    <property type="entry name" value="DNA/RNA polymerases"/>
    <property type="match status" value="1"/>
</dbReference>
<name>A0A2H4QXD3_9TOMB</name>
<dbReference type="Gene3D" id="3.30.70.270">
    <property type="match status" value="1"/>
</dbReference>
<protein>
    <recommendedName>
        <fullName evidence="1 8">RNA-directed RNA polymerase</fullName>
        <ecNumber evidence="1 8">2.7.7.48</ecNumber>
    </recommendedName>
</protein>
<dbReference type="GO" id="GO:0075523">
    <property type="term" value="P:viral translational frameshifting"/>
    <property type="evidence" value="ECO:0007669"/>
    <property type="project" value="UniProtKB-KW"/>
</dbReference>
<keyword evidence="7 8" id="KW-0693">Viral RNA replication</keyword>
<evidence type="ECO:0000256" key="4">
    <source>
        <dbReference type="ARBA" id="ARBA00022695"/>
    </source>
</evidence>
<feature type="domain" description="RdRp catalytic" evidence="9">
    <location>
        <begin position="644"/>
        <end position="759"/>
    </location>
</feature>
<dbReference type="InterPro" id="IPR002166">
    <property type="entry name" value="RNA_pol_HCV"/>
</dbReference>
<evidence type="ECO:0000313" key="10">
    <source>
        <dbReference type="EMBL" id="ATY36300.1"/>
    </source>
</evidence>
<dbReference type="InterPro" id="IPR013674">
    <property type="entry name" value="Luteo_Rpol_P1-P2"/>
</dbReference>
<dbReference type="GO" id="GO:0003968">
    <property type="term" value="F:RNA-directed RNA polymerase activity"/>
    <property type="evidence" value="ECO:0007669"/>
    <property type="project" value="UniProtKB-KW"/>
</dbReference>
<dbReference type="OrthoDB" id="12338at10239"/>
<keyword evidence="4 8" id="KW-0548">Nucleotidyltransferase</keyword>
<evidence type="ECO:0000259" key="9">
    <source>
        <dbReference type="PROSITE" id="PS50507"/>
    </source>
</evidence>
<organism evidence="10">
    <name type="scientific">Luteovirus sociomali</name>
    <dbReference type="NCBI Taxonomy" id="2054409"/>
    <lineage>
        <taxon>Viruses</taxon>
        <taxon>Riboviria</taxon>
        <taxon>Orthornavirae</taxon>
        <taxon>Kitrinoviricota</taxon>
        <taxon>Tolucaviricetes</taxon>
        <taxon>Tolivirales</taxon>
        <taxon>Tombusviridae</taxon>
        <taxon>Regressovirinae</taxon>
        <taxon>Luteovirus</taxon>
    </lineage>
</organism>
<dbReference type="EC" id="2.7.7.48" evidence="1 8"/>
<dbReference type="CDD" id="cd23233">
    <property type="entry name" value="Luteovirus_RdRp"/>
    <property type="match status" value="1"/>
</dbReference>
<evidence type="ECO:0000256" key="3">
    <source>
        <dbReference type="ARBA" id="ARBA00022679"/>
    </source>
</evidence>
<evidence type="ECO:0000256" key="6">
    <source>
        <dbReference type="ARBA" id="ARBA00022758"/>
    </source>
</evidence>
<dbReference type="InterPro" id="IPR043128">
    <property type="entry name" value="Rev_trsase/Diguanyl_cyclase"/>
</dbReference>